<reference evidence="8" key="1">
    <citation type="journal article" date="2005" name="Mol. Biol. Evol.">
        <title>Identifying the basal angiosperm node in chloroplast genome phylogenies: sampling one's way out of the Felsenstein zone.</title>
        <authorList>
            <person name="Leebens-Mack J."/>
            <person name="Raubeson L.A."/>
            <person name="Cui L."/>
            <person name="Kuehl J.V."/>
            <person name="Fourcade M.H."/>
            <person name="Chumley T.W."/>
            <person name="Boore J.L."/>
            <person name="Jansen R.K."/>
            <person name="dePamphilis C.W."/>
        </authorList>
    </citation>
    <scope>NUCLEOTIDE SEQUENCE</scope>
</reference>
<dbReference type="Pfam" id="PF01783">
    <property type="entry name" value="Ribosomal_L32p"/>
    <property type="match status" value="1"/>
</dbReference>
<organism evidence="8">
    <name type="scientific">Ginkgo biloba</name>
    <name type="common">Ginkgo</name>
    <name type="synonym">Maidenhair tree</name>
    <dbReference type="NCBI Taxonomy" id="3311"/>
    <lineage>
        <taxon>Eukaryota</taxon>
        <taxon>Viridiplantae</taxon>
        <taxon>Streptophyta</taxon>
        <taxon>Embryophyta</taxon>
        <taxon>Tracheophyta</taxon>
        <taxon>Spermatophyta</taxon>
        <taxon>Ginkgoidae</taxon>
        <taxon>Ginkgoales</taxon>
        <taxon>Ginkgoaceae</taxon>
        <taxon>Ginkgo</taxon>
    </lineage>
</organism>
<evidence type="ECO:0000313" key="85">
    <source>
        <dbReference type="EMBL" id="AWX91553.1"/>
    </source>
</evidence>
<dbReference type="EMBL" id="MT712163">
    <property type="protein sequence ID" value="QOZ40266.1"/>
    <property type="molecule type" value="Genomic_DNA"/>
</dbReference>
<comment type="similarity">
    <text evidence="2">Belongs to the bacterial ribosomal protein bL32 family.</text>
</comment>
<evidence type="ECO:0000313" key="56">
    <source>
        <dbReference type="EMBL" id="AWJ61971.1"/>
    </source>
</evidence>
<evidence type="ECO:0000313" key="16">
    <source>
        <dbReference type="EMBL" id="ARX11876.1"/>
    </source>
</evidence>
<evidence type="ECO:0000313" key="59">
    <source>
        <dbReference type="EMBL" id="AWJ62226.1"/>
    </source>
</evidence>
<evidence type="ECO:0000313" key="44">
    <source>
        <dbReference type="EMBL" id="AWJ60951.1"/>
    </source>
</evidence>
<feature type="non-terminal residue" evidence="8">
    <location>
        <position position="69"/>
    </location>
</feature>
<evidence type="ECO:0000313" key="28">
    <source>
        <dbReference type="EMBL" id="AWJ59591.1"/>
    </source>
</evidence>
<dbReference type="EMBL" id="KX673573">
    <property type="protein sequence ID" value="ARX12131.1"/>
    <property type="molecule type" value="Genomic_DNA"/>
</dbReference>
<dbReference type="EMBL" id="MG922613">
    <property type="protein sequence ID" value="AWJ60611.1"/>
    <property type="molecule type" value="Genomic_DNA"/>
</dbReference>
<dbReference type="EMBL" id="KX673571">
    <property type="protein sequence ID" value="ARX11961.1"/>
    <property type="molecule type" value="Genomic_DNA"/>
</dbReference>
<dbReference type="EMBL" id="MG922648">
    <property type="protein sequence ID" value="AWJ63586.1"/>
    <property type="molecule type" value="Genomic_DNA"/>
</dbReference>
<evidence type="ECO:0000313" key="75">
    <source>
        <dbReference type="EMBL" id="AWJ63586.1"/>
    </source>
</evidence>
<reference evidence="10" key="7">
    <citation type="journal article" date="2016" name="New Phytol.">
        <title>Evolutionary dynamics of the plastid inverted repeat: the effects of expansion, contraction, and loss on substitution rates.</title>
        <authorList>
            <person name="Zhu A."/>
            <person name="Guo W."/>
            <person name="Gupta S."/>
            <person name="Fan W."/>
            <person name="Mower J.P."/>
        </authorList>
    </citation>
    <scope>NUCLEOTIDE SEQUENCE</scope>
</reference>
<evidence type="ECO:0000313" key="55">
    <source>
        <dbReference type="EMBL" id="AWJ61886.1"/>
    </source>
</evidence>
<dbReference type="EMBL" id="MG922651">
    <property type="protein sequence ID" value="AWX90958.1"/>
    <property type="molecule type" value="Genomic_DNA"/>
</dbReference>
<dbReference type="EMBL" id="MG922624">
    <property type="protein sequence ID" value="AWJ61546.1"/>
    <property type="molecule type" value="Genomic_DNA"/>
</dbReference>
<dbReference type="EMBL" id="MG922633">
    <property type="protein sequence ID" value="AWJ62311.1"/>
    <property type="molecule type" value="Genomic_DNA"/>
</dbReference>
<feature type="region of interest" description="Disordered" evidence="7">
    <location>
        <begin position="46"/>
        <end position="69"/>
    </location>
</feature>
<sequence>MAVPKKRTSKSRKRIRRNVWKGKANLTAIKAFSLAESISTGHSKSFYCTTNNEPSGSSKSTLINELNDS</sequence>
<dbReference type="AlphaFoldDB" id="Q4FGD3"/>
<dbReference type="EMBL" id="MG922652">
    <property type="protein sequence ID" value="AWX91043.1"/>
    <property type="molecule type" value="Genomic_DNA"/>
</dbReference>
<dbReference type="EMBL" id="MG922650">
    <property type="protein sequence ID" value="AWJ63756.1"/>
    <property type="molecule type" value="Genomic_DNA"/>
</dbReference>
<dbReference type="EMBL" id="MG922606">
    <property type="protein sequence ID" value="AWJ60016.1"/>
    <property type="molecule type" value="Genomic_DNA"/>
</dbReference>
<dbReference type="InterPro" id="IPR044958">
    <property type="entry name" value="Ribosomal_bL32_plant/cyanobact"/>
</dbReference>
<evidence type="ECO:0000313" key="18">
    <source>
        <dbReference type="EMBL" id="ARX11989.1"/>
    </source>
</evidence>
<dbReference type="EMBL" id="KX673570">
    <property type="protein sequence ID" value="ARX11876.1"/>
    <property type="molecule type" value="Genomic_DNA"/>
</dbReference>
<dbReference type="EMBL" id="MG922600">
    <property type="protein sequence ID" value="AWJ59506.1"/>
    <property type="molecule type" value="Genomic_DNA"/>
</dbReference>
<evidence type="ECO:0000313" key="32">
    <source>
        <dbReference type="EMBL" id="AWJ59931.1"/>
    </source>
</evidence>
<dbReference type="EMBL" id="MG922649">
    <property type="protein sequence ID" value="AWJ63671.1"/>
    <property type="molecule type" value="Genomic_DNA"/>
</dbReference>
<evidence type="ECO:0000313" key="76">
    <source>
        <dbReference type="EMBL" id="AWJ63671.1"/>
    </source>
</evidence>
<evidence type="ECO:0000313" key="77">
    <source>
        <dbReference type="EMBL" id="AWJ63756.1"/>
    </source>
</evidence>
<evidence type="ECO:0000313" key="82">
    <source>
        <dbReference type="EMBL" id="AWX91298.1"/>
    </source>
</evidence>
<evidence type="ECO:0000313" key="72">
    <source>
        <dbReference type="EMBL" id="AWJ63331.1"/>
    </source>
</evidence>
<dbReference type="EMBL" id="MG922661">
    <property type="protein sequence ID" value="AWX91808.1"/>
    <property type="molecule type" value="Genomic_DNA"/>
</dbReference>
<geneLocation type="plastid" evidence="8"/>
<evidence type="ECO:0000313" key="78">
    <source>
        <dbReference type="EMBL" id="AWX90958.1"/>
    </source>
</evidence>
<reference evidence="9" key="3">
    <citation type="submission" date="2011-09" db="EMBL/GenBank/DDBJ databases">
        <title>High-throughput multiplex sequencing reveals the prospect of chloroplast genomes as a plant super-barcode.</title>
        <authorList>
            <person name="Li X."/>
            <person name="Li Q."/>
            <person name="Lin X."/>
            <person name="Hu Z."/>
            <person name="Chen S."/>
        </authorList>
    </citation>
    <scope>NUCLEOTIDE SEQUENCE</scope>
</reference>
<evidence type="ECO:0000256" key="6">
    <source>
        <dbReference type="ARBA" id="ARBA00035431"/>
    </source>
</evidence>
<evidence type="ECO:0000313" key="42">
    <source>
        <dbReference type="EMBL" id="AWJ60781.1"/>
    </source>
</evidence>
<evidence type="ECO:0000313" key="39">
    <source>
        <dbReference type="EMBL" id="AWJ60526.1"/>
    </source>
</evidence>
<evidence type="ECO:0000313" key="46">
    <source>
        <dbReference type="EMBL" id="AWJ61121.1"/>
    </source>
</evidence>
<evidence type="ECO:0000313" key="26">
    <source>
        <dbReference type="EMBL" id="AWJ59421.1"/>
    </source>
</evidence>
<dbReference type="EMBL" id="MG922632">
    <property type="protein sequence ID" value="AWJ62226.1"/>
    <property type="molecule type" value="Genomic_DNA"/>
</dbReference>
<evidence type="ECO:0000313" key="65">
    <source>
        <dbReference type="EMBL" id="AWJ62736.1"/>
    </source>
</evidence>
<dbReference type="EMBL" id="KX673572">
    <property type="protein sequence ID" value="ARX11989.1"/>
    <property type="molecule type" value="Genomic_DNA"/>
</dbReference>
<dbReference type="EMBL" id="MG922621">
    <property type="protein sequence ID" value="AWJ61291.1"/>
    <property type="molecule type" value="Genomic_DNA"/>
</dbReference>
<dbReference type="PANTHER" id="PTHR36083:SF1">
    <property type="entry name" value="LARGE RIBOSOMAL SUBUNIT PROTEIN BL32C"/>
    <property type="match status" value="1"/>
</dbReference>
<evidence type="ECO:0000313" key="87">
    <source>
        <dbReference type="EMBL" id="AWX91723.1"/>
    </source>
</evidence>
<evidence type="ECO:0000313" key="53">
    <source>
        <dbReference type="EMBL" id="AWJ61716.1"/>
    </source>
</evidence>
<dbReference type="EMBL" id="MG922612">
    <property type="protein sequence ID" value="AWJ60526.1"/>
    <property type="molecule type" value="Genomic_DNA"/>
</dbReference>
<evidence type="ECO:0000313" key="69">
    <source>
        <dbReference type="EMBL" id="AWJ63076.1"/>
    </source>
</evidence>
<evidence type="ECO:0000256" key="2">
    <source>
        <dbReference type="ARBA" id="ARBA00008560"/>
    </source>
</evidence>
<evidence type="ECO:0000313" key="67">
    <source>
        <dbReference type="EMBL" id="AWJ62906.1"/>
    </source>
</evidence>
<evidence type="ECO:0000313" key="45">
    <source>
        <dbReference type="EMBL" id="AWJ61036.1"/>
    </source>
</evidence>
<dbReference type="EMBL" id="MG922653">
    <property type="protein sequence ID" value="AWX91128.1"/>
    <property type="molecule type" value="Genomic_DNA"/>
</dbReference>
<evidence type="ECO:0000313" key="86">
    <source>
        <dbReference type="EMBL" id="AWX91638.1"/>
    </source>
</evidence>
<evidence type="ECO:0000313" key="90">
    <source>
        <dbReference type="EMBL" id="AWX91978.1"/>
    </source>
</evidence>
<dbReference type="EMBL" id="MG922655">
    <property type="protein sequence ID" value="AWX91298.1"/>
    <property type="molecule type" value="Genomic_DNA"/>
</dbReference>
<evidence type="ECO:0000313" key="84">
    <source>
        <dbReference type="EMBL" id="AWX91468.1"/>
    </source>
</evidence>
<evidence type="ECO:0000313" key="57">
    <source>
        <dbReference type="EMBL" id="AWJ62056.1"/>
    </source>
</evidence>
<dbReference type="EMBL" id="MG922598">
    <property type="protein sequence ID" value="AWJ59336.1"/>
    <property type="molecule type" value="Genomic_DNA"/>
</dbReference>
<evidence type="ECO:0000313" key="25">
    <source>
        <dbReference type="EMBL" id="AWJ59336.1"/>
    </source>
</evidence>
<dbReference type="GO" id="GO:0009507">
    <property type="term" value="C:chloroplast"/>
    <property type="evidence" value="ECO:0007669"/>
    <property type="project" value="UniProtKB-SubCell"/>
</dbReference>
<dbReference type="EMBL" id="MG922659">
    <property type="protein sequence ID" value="AWX91638.1"/>
    <property type="molecule type" value="Genomic_DNA"/>
</dbReference>
<dbReference type="EMBL" id="MG922656">
    <property type="protein sequence ID" value="AWX91383.1"/>
    <property type="molecule type" value="Genomic_DNA"/>
</dbReference>
<evidence type="ECO:0000313" key="79">
    <source>
        <dbReference type="EMBL" id="AWX91043.1"/>
    </source>
</evidence>
<dbReference type="EMBL" id="MG922628">
    <property type="protein sequence ID" value="AWJ61886.1"/>
    <property type="molecule type" value="Genomic_DNA"/>
</dbReference>
<evidence type="ECO:0000313" key="11">
    <source>
        <dbReference type="EMBL" id="APZ75875.1"/>
    </source>
</evidence>
<evidence type="ECO:0000313" key="19">
    <source>
        <dbReference type="EMBL" id="ARX12131.1"/>
    </source>
</evidence>
<evidence type="ECO:0000313" key="83">
    <source>
        <dbReference type="EMBL" id="AWX91383.1"/>
    </source>
</evidence>
<dbReference type="EMBL" id="MG922635">
    <property type="protein sequence ID" value="AWJ62481.1"/>
    <property type="molecule type" value="Genomic_DNA"/>
</dbReference>
<dbReference type="EMBL" id="JN867578">
    <property type="protein sequence ID" value="AEX98478.1"/>
    <property type="molecule type" value="Genomic_DNA"/>
</dbReference>
<dbReference type="EMBL" id="JN867583">
    <property type="protein sequence ID" value="AEX98895.1"/>
    <property type="molecule type" value="Genomic_DNA"/>
</dbReference>
<evidence type="ECO:0000313" key="40">
    <source>
        <dbReference type="EMBL" id="AWJ60611.1"/>
    </source>
</evidence>
<dbReference type="EMBL" id="MG922658">
    <property type="protein sequence ID" value="AWX91553.1"/>
    <property type="molecule type" value="Genomic_DNA"/>
</dbReference>
<dbReference type="EMBL" id="MG922663">
    <property type="protein sequence ID" value="AWX91978.1"/>
    <property type="molecule type" value="Genomic_DNA"/>
</dbReference>
<dbReference type="EMBL" id="MG922660">
    <property type="protein sequence ID" value="AWX91723.1"/>
    <property type="molecule type" value="Genomic_DNA"/>
</dbReference>
<dbReference type="EMBL" id="DQ069398">
    <property type="protein sequence ID" value="AAZ03842.1"/>
    <property type="molecule type" value="Genomic_DNA"/>
</dbReference>
<reference evidence="11" key="8">
    <citation type="submission" date="2016-08" db="EMBL/GenBank/DDBJ databases">
        <authorList>
            <person name="Zhao Y."/>
        </authorList>
    </citation>
    <scope>NUCLEOTIDE SEQUENCE</scope>
    <source>
        <strain evidence="18">JF301</strain>
        <strain evidence="13">PY14</strain>
        <strain evidence="19">SE57</strain>
        <strain evidence="16">TH19</strain>
        <strain evidence="12">TH20</strain>
        <strain evidence="14">TM049</strain>
        <strain evidence="15">TM106</strain>
        <strain evidence="20">TM189</strain>
        <strain evidence="17">TM231</strain>
        <strain evidence="11">TM257</strain>
    </source>
</reference>
<dbReference type="EMBL" id="MG922657">
    <property type="protein sequence ID" value="AWX91468.1"/>
    <property type="molecule type" value="Genomic_DNA"/>
</dbReference>
<evidence type="ECO:0000313" key="8">
    <source>
        <dbReference type="EMBL" id="AAZ03842.1"/>
    </source>
</evidence>
<evidence type="ECO:0000256" key="4">
    <source>
        <dbReference type="ARBA" id="ARBA00023274"/>
    </source>
</evidence>
<evidence type="ECO:0000313" key="37">
    <source>
        <dbReference type="EMBL" id="AWJ60356.1"/>
    </source>
</evidence>
<dbReference type="InterPro" id="IPR002677">
    <property type="entry name" value="Ribosomal_bL32"/>
</dbReference>
<evidence type="ECO:0000313" key="66">
    <source>
        <dbReference type="EMBL" id="AWJ62821.1"/>
    </source>
</evidence>
<evidence type="ECO:0000313" key="21">
    <source>
        <dbReference type="EMBL" id="AWJ58996.1"/>
    </source>
</evidence>
<evidence type="ECO:0000313" key="51">
    <source>
        <dbReference type="EMBL" id="AWJ61546.1"/>
    </source>
</evidence>
<reference evidence="92" key="4">
    <citation type="submission" date="2011-11" db="EMBL/GenBank/DDBJ databases">
        <authorList>
            <person name="Lin C."/>
            <person name="Chaw S."/>
        </authorList>
    </citation>
    <scope>NUCLEOTIDE SEQUENCE</scope>
</reference>
<dbReference type="RefSeq" id="YP_005352765.1">
    <property type="nucleotide sequence ID" value="NC_016986.1"/>
</dbReference>
<evidence type="ECO:0000313" key="58">
    <source>
        <dbReference type="EMBL" id="AWJ62141.1"/>
    </source>
</evidence>
<dbReference type="EMBL" id="AB684440">
    <property type="protein sequence ID" value="BAL72640.1"/>
    <property type="molecule type" value="Genomic_DNA"/>
</dbReference>
<dbReference type="EMBL" id="MG922646">
    <property type="protein sequence ID" value="AWJ63416.1"/>
    <property type="molecule type" value="Genomic_DNA"/>
</dbReference>
<evidence type="ECO:0000313" key="50">
    <source>
        <dbReference type="EMBL" id="AWJ61461.1"/>
    </source>
</evidence>
<dbReference type="EMBL" id="KX673566">
    <property type="protein sequence ID" value="ARX11536.1"/>
    <property type="molecule type" value="Genomic_DNA"/>
</dbReference>
<reference evidence="21" key="9">
    <citation type="journal article" date="2018" name="BMC Genomics">
        <title>Ginkgo biloba's footprint of dynamic Pleistocene history dates back only 390,000 years ago.</title>
        <authorList>
            <person name="Hohmann N."/>
            <person name="Wolf E.M."/>
            <person name="Rigault P."/>
            <person name="Zhou W."/>
            <person name="Kiefer M."/>
            <person name="Zhao Y."/>
            <person name="Fu C.X."/>
            <person name="Koch M.A."/>
        </authorList>
    </citation>
    <scope>NUCLEOTIDE SEQUENCE</scope>
    <source>
        <strain evidence="21">DHAL4</strain>
        <strain evidence="22">DHAL6</strain>
        <strain evidence="23">DHLY13</strain>
        <strain evidence="24">DHLY4</strain>
        <strain evidence="25">DHLY5</strain>
        <strain evidence="26">DHLY7</strain>
        <strain evidence="27">ES10</strain>
        <strain evidence="28">ES13</strain>
        <strain evidence="29">ES16</strain>
        <strain evidence="30">ES6</strain>
        <strain evidence="31">HP10</strain>
        <strain evidence="32">HP6</strain>
        <strain evidence="33">HX23</strain>
        <strain evidence="34">HX4</strain>
        <strain evidence="35">JF006</strain>
        <strain evidence="36">JF200</strain>
        <strain evidence="37">PY014</strain>
        <strain evidence="38">SE057</strain>
        <strain evidence="39">SNJ1</strain>
        <strain evidence="40">SNJ6</strain>
        <strain evidence="41">SNJ7</strain>
        <strain evidence="42">TH19</strain>
        <strain evidence="43">TH20</strain>
        <strain evidence="44">TM049</strain>
        <strain evidence="45">TM106</strain>
        <strain evidence="46">TM110</strain>
        <strain evidence="47">TM111</strain>
        <strain evidence="48">TM12</strain>
        <strain evidence="49">TM127</strain>
        <strain evidence="50">TM128</strain>
        <strain evidence="51">TM130</strain>
        <strain evidence="52">TM137</strain>
        <strain evidence="53">TM139</strain>
        <strain evidence="54">TM14</strain>
        <strain evidence="55">TM141</strain>
        <strain evidence="56">TM143</strain>
        <strain evidence="57">TM150</strain>
        <strain evidence="58">TM157</strain>
        <strain evidence="59">TM178</strain>
        <strain evidence="60">TM18</strain>
        <strain evidence="61">TM197</strain>
        <strain evidence="62">TM20</strain>
        <strain evidence="63">TM21</strain>
        <strain evidence="64">TM22</strain>
        <strain evidence="65">TM228</strain>
        <strain evidence="66">TM229</strain>
        <strain evidence="67">TM231</strain>
        <strain evidence="68">TM234</strain>
        <strain evidence="69">TM240</strain>
        <strain evidence="70">TM257</strain>
        <strain evidence="71">TM263</strain>
        <strain evidence="72">TM27</strain>
        <strain evidence="73">TM270</strain>
        <strain evidence="74">TM284</strain>
        <strain evidence="75">TM286</strain>
        <strain evidence="76">TM32</strain>
        <strain evidence="77">TM33</strain>
        <strain evidence="78">TM36</strain>
        <strain evidence="79">TM40</strain>
        <strain evidence="80">TM52</strain>
        <strain evidence="81">TM54</strain>
        <strain evidence="82">WCNT25</strain>
        <strain evidence="83">WCNT52</strain>
        <strain evidence="84">WCNT53</strain>
        <strain evidence="85">WCNT81</strain>
        <strain evidence="86">WCQF5</strain>
        <strain evidence="87">WCSJ27</strain>
        <strain evidence="88">XX10</strain>
        <strain evidence="89">XX11</strain>
        <strain evidence="90">XX15</strain>
        <strain evidence="91">XX5</strain>
    </source>
</reference>
<evidence type="ECO:0000313" key="36">
    <source>
        <dbReference type="EMBL" id="AWJ60271.1"/>
    </source>
</evidence>
<evidence type="ECO:0000313" key="27">
    <source>
        <dbReference type="EMBL" id="AWJ59506.1"/>
    </source>
</evidence>
<dbReference type="EMBL" id="MG922615">
    <property type="protein sequence ID" value="AWJ60781.1"/>
    <property type="molecule type" value="Genomic_DNA"/>
</dbReference>
<dbReference type="GO" id="GO:0015934">
    <property type="term" value="C:large ribosomal subunit"/>
    <property type="evidence" value="ECO:0007669"/>
    <property type="project" value="InterPro"/>
</dbReference>
<dbReference type="EMBL" id="MG922638">
    <property type="protein sequence ID" value="AWJ62736.1"/>
    <property type="molecule type" value="Genomic_DNA"/>
</dbReference>
<evidence type="ECO:0000313" key="23">
    <source>
        <dbReference type="EMBL" id="AWJ59166.1"/>
    </source>
</evidence>
<evidence type="ECO:0000313" key="62">
    <source>
        <dbReference type="EMBL" id="AWJ62481.1"/>
    </source>
</evidence>
<dbReference type="EMBL" id="MG922617">
    <property type="protein sequence ID" value="AWJ60951.1"/>
    <property type="molecule type" value="Genomic_DNA"/>
</dbReference>
<evidence type="ECO:0000313" key="93">
    <source>
        <dbReference type="EMBL" id="QOZ40266.1"/>
    </source>
</evidence>
<dbReference type="EMBL" id="KX645631">
    <property type="protein sequence ID" value="APZ75875.1"/>
    <property type="molecule type" value="Genomic_DNA"/>
</dbReference>
<dbReference type="EMBL" id="MG922603">
    <property type="protein sequence ID" value="AWJ59761.1"/>
    <property type="molecule type" value="Genomic_DNA"/>
</dbReference>
<evidence type="ECO:0000313" key="70">
    <source>
        <dbReference type="EMBL" id="AWJ63161.1"/>
    </source>
</evidence>
<dbReference type="EMBL" id="MG922664">
    <property type="protein sequence ID" value="AWX92063.1"/>
    <property type="molecule type" value="Genomic_DNA"/>
</dbReference>
<reference evidence="93" key="10">
    <citation type="submission" date="2020-07" db="EMBL/GenBank/DDBJ databases">
        <authorList>
            <person name="Jiang B."/>
        </authorList>
    </citation>
    <scope>NUCLEOTIDE SEQUENCE</scope>
</reference>
<evidence type="ECO:0000256" key="7">
    <source>
        <dbReference type="SAM" id="MobiDB-lite"/>
    </source>
</evidence>
<evidence type="ECO:0000313" key="54">
    <source>
        <dbReference type="EMBL" id="AWJ61801.1"/>
    </source>
</evidence>
<dbReference type="EMBL" id="MG922611">
    <property type="protein sequence ID" value="AWJ60441.1"/>
    <property type="molecule type" value="Genomic_DNA"/>
</dbReference>
<evidence type="ECO:0000313" key="74">
    <source>
        <dbReference type="EMBL" id="AWJ63501.1"/>
    </source>
</evidence>
<dbReference type="EMBL" id="MG922625">
    <property type="protein sequence ID" value="AWJ61631.1"/>
    <property type="molecule type" value="Genomic_DNA"/>
</dbReference>
<dbReference type="EMBL" id="MG922604">
    <property type="protein sequence ID" value="AWJ59846.1"/>
    <property type="molecule type" value="Genomic_DNA"/>
</dbReference>
<dbReference type="NCBIfam" id="TIGR01031">
    <property type="entry name" value="rpmF_bact"/>
    <property type="match status" value="1"/>
</dbReference>
<dbReference type="EMBL" id="MG922616">
    <property type="protein sequence ID" value="AWJ60866.1"/>
    <property type="molecule type" value="Genomic_DNA"/>
</dbReference>
<comment type="subcellular location">
    <subcellularLocation>
        <location evidence="1">Plastid</location>
        <location evidence="1">Chloroplast</location>
    </subcellularLocation>
</comment>
<dbReference type="EMBL" id="MG922599">
    <property type="protein sequence ID" value="AWJ59421.1"/>
    <property type="molecule type" value="Genomic_DNA"/>
</dbReference>
<dbReference type="EMBL" id="MG922627">
    <property type="protein sequence ID" value="AWJ61801.1"/>
    <property type="molecule type" value="Genomic_DNA"/>
</dbReference>
<evidence type="ECO:0000313" key="30">
    <source>
        <dbReference type="EMBL" id="AWJ59761.1"/>
    </source>
</evidence>
<dbReference type="EMBL" id="KP099648">
    <property type="protein sequence ID" value="AJE71450.1"/>
    <property type="molecule type" value="Genomic_DNA"/>
</dbReference>
<evidence type="ECO:0000313" key="12">
    <source>
        <dbReference type="EMBL" id="ARX11536.1"/>
    </source>
</evidence>
<evidence type="ECO:0000313" key="13">
    <source>
        <dbReference type="EMBL" id="ARX11621.1"/>
    </source>
</evidence>
<dbReference type="EMBL" id="MG922662">
    <property type="protein sequence ID" value="AWX91893.1"/>
    <property type="molecule type" value="Genomic_DNA"/>
</dbReference>
<evidence type="ECO:0000313" key="35">
    <source>
        <dbReference type="EMBL" id="AWJ60186.1"/>
    </source>
</evidence>
<evidence type="ECO:0000313" key="88">
    <source>
        <dbReference type="EMBL" id="AWX91808.1"/>
    </source>
</evidence>
<dbReference type="EMBL" id="MG922596">
    <property type="protein sequence ID" value="AWJ59166.1"/>
    <property type="molecule type" value="Genomic_DNA"/>
</dbReference>
<evidence type="ECO:0000313" key="15">
    <source>
        <dbReference type="EMBL" id="ARX11791.1"/>
    </source>
</evidence>
<dbReference type="EMBL" id="MG922602">
    <property type="protein sequence ID" value="AWJ59676.1"/>
    <property type="molecule type" value="Genomic_DNA"/>
</dbReference>
<dbReference type="EMBL" id="MG922637">
    <property type="protein sequence ID" value="AWJ62651.1"/>
    <property type="molecule type" value="Genomic_DNA"/>
</dbReference>
<evidence type="ECO:0000256" key="3">
    <source>
        <dbReference type="ARBA" id="ARBA00022980"/>
    </source>
</evidence>
<reference evidence="10" key="6">
    <citation type="journal article" date="2016" name="Mol. Biol. Evol.">
        <title>Ginkgo and Welwitschia Mitogenomes Reveal Extreme Contrasts in Gymnosperm Mitochondrial Evolution.</title>
        <authorList>
            <person name="Guo W."/>
            <person name="Grewe F."/>
            <person name="Fan W."/>
            <person name="Young G.J."/>
            <person name="Knoop V."/>
            <person name="Palmer J.D."/>
            <person name="Mower J.P."/>
        </authorList>
    </citation>
    <scope>NUCLEOTIDE SEQUENCE</scope>
</reference>
<dbReference type="EMBL" id="MG922609">
    <property type="protein sequence ID" value="AWJ60271.1"/>
    <property type="molecule type" value="Genomic_DNA"/>
</dbReference>
<evidence type="ECO:0000313" key="14">
    <source>
        <dbReference type="EMBL" id="ARX11706.1"/>
    </source>
</evidence>
<evidence type="ECO:0000313" key="80">
    <source>
        <dbReference type="EMBL" id="AWX91128.1"/>
    </source>
</evidence>
<keyword evidence="3 8" id="KW-0689">Ribosomal protein</keyword>
<dbReference type="EMBL" id="MG922619">
    <property type="protein sequence ID" value="AWJ61121.1"/>
    <property type="molecule type" value="Genomic_DNA"/>
</dbReference>
<dbReference type="EMBL" id="MG922636">
    <property type="protein sequence ID" value="AWJ62566.1"/>
    <property type="molecule type" value="Genomic_DNA"/>
</dbReference>
<evidence type="ECO:0000313" key="60">
    <source>
        <dbReference type="EMBL" id="AWJ62311.1"/>
    </source>
</evidence>
<evidence type="ECO:0000256" key="1">
    <source>
        <dbReference type="ARBA" id="ARBA00004229"/>
    </source>
</evidence>
<proteinExistence type="inferred from homology"/>
<dbReference type="EMBL" id="MG922614">
    <property type="protein sequence ID" value="AWJ60696.1"/>
    <property type="molecule type" value="Genomic_DNA"/>
</dbReference>
<keyword evidence="8" id="KW-0150">Chloroplast</keyword>
<evidence type="ECO:0000313" key="17">
    <source>
        <dbReference type="EMBL" id="ARX11961.1"/>
    </source>
</evidence>
<name>Q4FGD3_GINBI</name>
<dbReference type="EMBL" id="MG922620">
    <property type="protein sequence ID" value="AWJ61206.1"/>
    <property type="molecule type" value="Genomic_DNA"/>
</dbReference>
<evidence type="ECO:0000313" key="89">
    <source>
        <dbReference type="EMBL" id="AWX91893.1"/>
    </source>
</evidence>
<evidence type="ECO:0000313" key="24">
    <source>
        <dbReference type="EMBL" id="AWJ59251.1"/>
    </source>
</evidence>
<evidence type="ECO:0000313" key="47">
    <source>
        <dbReference type="EMBL" id="AWJ61206.1"/>
    </source>
</evidence>
<evidence type="ECO:0000313" key="63">
    <source>
        <dbReference type="EMBL" id="AWJ62566.1"/>
    </source>
</evidence>
<reference evidence="8" key="2">
    <citation type="submission" date="2005-05" db="EMBL/GenBank/DDBJ databases">
        <authorList>
            <person name="Leebens-Mack J.H."/>
            <person name="Raubeson L.A."/>
            <person name="Cui L."/>
            <person name="Kuehl J.V."/>
            <person name="Fourcade M.H."/>
            <person name="Chumley T.W."/>
            <person name="Boore J.L."/>
            <person name="Jansen R.K."/>
            <person name="dePamphilis C.W."/>
        </authorList>
    </citation>
    <scope>NUCLEOTIDE SEQUENCE</scope>
</reference>
<dbReference type="EMBL" id="MG922639">
    <property type="protein sequence ID" value="AWJ62821.1"/>
    <property type="molecule type" value="Genomic_DNA"/>
</dbReference>
<dbReference type="EMBL" id="MG922605">
    <property type="protein sequence ID" value="AWJ59931.1"/>
    <property type="molecule type" value="Genomic_DNA"/>
</dbReference>
<dbReference type="EMBL" id="MG922644">
    <property type="protein sequence ID" value="AWJ63246.1"/>
    <property type="molecule type" value="Genomic_DNA"/>
</dbReference>
<evidence type="ECO:0000313" key="9">
    <source>
        <dbReference type="EMBL" id="AEX98478.1"/>
    </source>
</evidence>
<evidence type="ECO:0000313" key="64">
    <source>
        <dbReference type="EMBL" id="AWJ62651.1"/>
    </source>
</evidence>
<dbReference type="EMBL" id="KX673568">
    <property type="protein sequence ID" value="ARX11706.1"/>
    <property type="molecule type" value="Genomic_DNA"/>
</dbReference>
<dbReference type="EMBL" id="MG922640">
    <property type="protein sequence ID" value="AWJ62906.1"/>
    <property type="molecule type" value="Genomic_DNA"/>
</dbReference>
<dbReference type="EMBL" id="MG922623">
    <property type="protein sequence ID" value="AWJ61461.1"/>
    <property type="molecule type" value="Genomic_DNA"/>
</dbReference>
<dbReference type="EMBL" id="MG922607">
    <property type="protein sequence ID" value="AWJ60101.1"/>
    <property type="molecule type" value="Genomic_DNA"/>
</dbReference>
<evidence type="ECO:0000313" key="81">
    <source>
        <dbReference type="EMBL" id="AWX91213.1"/>
    </source>
</evidence>
<dbReference type="PANTHER" id="PTHR36083">
    <property type="entry name" value="50S RIBOSOMAL PROTEIN L32, CHLOROPLASTIC"/>
    <property type="match status" value="1"/>
</dbReference>
<dbReference type="EMBL" id="MG922630">
    <property type="protein sequence ID" value="AWJ62056.1"/>
    <property type="molecule type" value="Genomic_DNA"/>
</dbReference>
<dbReference type="EMBL" id="KX673569">
    <property type="protein sequence ID" value="ARX11791.1"/>
    <property type="molecule type" value="Genomic_DNA"/>
</dbReference>
<dbReference type="EMBL" id="MG922634">
    <property type="protein sequence ID" value="AWJ62396.1"/>
    <property type="molecule type" value="Genomic_DNA"/>
</dbReference>
<dbReference type="EMBL" id="MG922610">
    <property type="protein sequence ID" value="AWJ60356.1"/>
    <property type="molecule type" value="Genomic_DNA"/>
</dbReference>
<dbReference type="EMBL" id="MG922608">
    <property type="protein sequence ID" value="AWJ60186.1"/>
    <property type="molecule type" value="Genomic_DNA"/>
</dbReference>
<dbReference type="GO" id="GO:0003735">
    <property type="term" value="F:structural constituent of ribosome"/>
    <property type="evidence" value="ECO:0007669"/>
    <property type="project" value="InterPro"/>
</dbReference>
<dbReference type="EMBL" id="MG922631">
    <property type="protein sequence ID" value="AWJ62141.1"/>
    <property type="molecule type" value="Genomic_DNA"/>
</dbReference>
<dbReference type="EMBL" id="MG922654">
    <property type="protein sequence ID" value="AWX91213.1"/>
    <property type="molecule type" value="Genomic_DNA"/>
</dbReference>
<evidence type="ECO:0000313" key="38">
    <source>
        <dbReference type="EMBL" id="AWJ60441.1"/>
    </source>
</evidence>
<evidence type="ECO:0000313" key="43">
    <source>
        <dbReference type="EMBL" id="AWJ60866.1"/>
    </source>
</evidence>
<evidence type="ECO:0000313" key="22">
    <source>
        <dbReference type="EMBL" id="AWJ59081.1"/>
    </source>
</evidence>
<dbReference type="EMBL" id="MG922645">
    <property type="protein sequence ID" value="AWJ63331.1"/>
    <property type="molecule type" value="Genomic_DNA"/>
</dbReference>
<dbReference type="GeneID" id="11935079"/>
<evidence type="ECO:0000313" key="41">
    <source>
        <dbReference type="EMBL" id="AWJ60696.1"/>
    </source>
</evidence>
<evidence type="ECO:0000313" key="73">
    <source>
        <dbReference type="EMBL" id="AWJ63416.1"/>
    </source>
</evidence>
<keyword evidence="4" id="KW-0687">Ribonucleoprotein</keyword>
<dbReference type="EMBL" id="MG922597">
    <property type="protein sequence ID" value="AWJ59251.1"/>
    <property type="molecule type" value="Genomic_DNA"/>
</dbReference>
<dbReference type="GO" id="GO:0006412">
    <property type="term" value="P:translation"/>
    <property type="evidence" value="ECO:0007669"/>
    <property type="project" value="InterPro"/>
</dbReference>
<dbReference type="EMBL" id="MG922642">
    <property type="protein sequence ID" value="AWJ63076.1"/>
    <property type="molecule type" value="Genomic_DNA"/>
</dbReference>
<dbReference type="EMBL" id="MG922643">
    <property type="protein sequence ID" value="AWJ63161.1"/>
    <property type="molecule type" value="Genomic_DNA"/>
</dbReference>
<evidence type="ECO:0000313" key="10">
    <source>
        <dbReference type="EMBL" id="AJE71450.1"/>
    </source>
</evidence>
<dbReference type="EMBL" id="MG922601">
    <property type="protein sequence ID" value="AWJ59591.1"/>
    <property type="molecule type" value="Genomic_DNA"/>
</dbReference>
<evidence type="ECO:0000313" key="52">
    <source>
        <dbReference type="EMBL" id="AWJ61631.1"/>
    </source>
</evidence>
<dbReference type="EMBL" id="MG922622">
    <property type="protein sequence ID" value="AWJ61376.1"/>
    <property type="molecule type" value="Genomic_DNA"/>
</dbReference>
<evidence type="ECO:0000313" key="92">
    <source>
        <dbReference type="EMBL" id="BAL72640.1"/>
    </source>
</evidence>
<evidence type="ECO:0000313" key="68">
    <source>
        <dbReference type="EMBL" id="AWJ62991.1"/>
    </source>
</evidence>
<dbReference type="EMBL" id="MG922618">
    <property type="protein sequence ID" value="AWJ61036.1"/>
    <property type="molecule type" value="Genomic_DNA"/>
</dbReference>
<dbReference type="InterPro" id="IPR011332">
    <property type="entry name" value="Ribosomal_zn-bd"/>
</dbReference>
<evidence type="ECO:0000313" key="34">
    <source>
        <dbReference type="EMBL" id="AWJ60101.1"/>
    </source>
</evidence>
<evidence type="ECO:0000313" key="71">
    <source>
        <dbReference type="EMBL" id="AWJ63246.1"/>
    </source>
</evidence>
<evidence type="ECO:0000313" key="20">
    <source>
        <dbReference type="EMBL" id="ARX12216.1"/>
    </source>
</evidence>
<evidence type="ECO:0000313" key="61">
    <source>
        <dbReference type="EMBL" id="AWJ62396.1"/>
    </source>
</evidence>
<accession>Q4FGD3</accession>
<dbReference type="EMBL" id="MG922641">
    <property type="protein sequence ID" value="AWJ62991.1"/>
    <property type="molecule type" value="Genomic_DNA"/>
</dbReference>
<evidence type="ECO:0000313" key="91">
    <source>
        <dbReference type="EMBL" id="AWX92063.1"/>
    </source>
</evidence>
<reference evidence="92" key="5">
    <citation type="journal article" date="2012" name="Genome Biol. Evol.">
        <title>The complete chloroplast genome of Ginkgo biloba reveals the mechanism of inverted repeat contraction.</title>
        <authorList>
            <person name="Lin C.-P."/>
            <person name="Wu C.-S."/>
            <person name="Huang Y.-Y."/>
            <person name="Chaw S.-M."/>
        </authorList>
    </citation>
    <scope>NUCLEOTIDE SEQUENCE</scope>
</reference>
<dbReference type="EMBL" id="MG922647">
    <property type="protein sequence ID" value="AWJ63501.1"/>
    <property type="molecule type" value="Genomic_DNA"/>
</dbReference>
<keyword evidence="8" id="KW-0934">Plastid</keyword>
<dbReference type="EMBL" id="KX673574">
    <property type="protein sequence ID" value="ARX12216.1"/>
    <property type="molecule type" value="Genomic_DNA"/>
</dbReference>
<dbReference type="EMBL" id="MG922626">
    <property type="protein sequence ID" value="AWJ61716.1"/>
    <property type="molecule type" value="Genomic_DNA"/>
</dbReference>
<dbReference type="EMBL" id="MG922594">
    <property type="protein sequence ID" value="AWJ58996.1"/>
    <property type="molecule type" value="Genomic_DNA"/>
</dbReference>
<evidence type="ECO:0000313" key="31">
    <source>
        <dbReference type="EMBL" id="AWJ59846.1"/>
    </source>
</evidence>
<protein>
    <recommendedName>
        <fullName evidence="5">Large ribosomal subunit protein bL32c</fullName>
    </recommendedName>
    <alternativeName>
        <fullName evidence="6">50S ribosomal protein L32, chloroplastic</fullName>
    </alternativeName>
</protein>
<evidence type="ECO:0000313" key="48">
    <source>
        <dbReference type="EMBL" id="AWJ61291.1"/>
    </source>
</evidence>
<dbReference type="EMBL" id="JN867585">
    <property type="protein sequence ID" value="AEX99063.1"/>
    <property type="molecule type" value="Genomic_DNA"/>
</dbReference>
<evidence type="ECO:0000313" key="49">
    <source>
        <dbReference type="EMBL" id="AWJ61376.1"/>
    </source>
</evidence>
<evidence type="ECO:0000313" key="33">
    <source>
        <dbReference type="EMBL" id="AWJ60016.1"/>
    </source>
</evidence>
<dbReference type="SUPFAM" id="SSF57829">
    <property type="entry name" value="Zn-binding ribosomal proteins"/>
    <property type="match status" value="1"/>
</dbReference>
<dbReference type="EMBL" id="MG922629">
    <property type="protein sequence ID" value="AWJ61971.1"/>
    <property type="molecule type" value="Genomic_DNA"/>
</dbReference>
<gene>
    <name evidence="8" type="primary">rpl32</name>
    <name evidence="9" type="ORF">GinbiCp081</name>
</gene>
<evidence type="ECO:0000313" key="29">
    <source>
        <dbReference type="EMBL" id="AWJ59676.1"/>
    </source>
</evidence>
<dbReference type="EMBL" id="MG922595">
    <property type="protein sequence ID" value="AWJ59081.1"/>
    <property type="molecule type" value="Genomic_DNA"/>
</dbReference>
<dbReference type="EMBL" id="KX673567">
    <property type="protein sequence ID" value="ARX11621.1"/>
    <property type="molecule type" value="Genomic_DNA"/>
</dbReference>
<dbReference type="HAMAP" id="MF_00340">
    <property type="entry name" value="Ribosomal_bL32"/>
    <property type="match status" value="1"/>
</dbReference>
<evidence type="ECO:0000256" key="5">
    <source>
        <dbReference type="ARBA" id="ARBA00035280"/>
    </source>
</evidence>